<dbReference type="InterPro" id="IPR037696">
    <property type="entry name" value="CCDC77"/>
</dbReference>
<reference evidence="3" key="1">
    <citation type="journal article" date="2023" name="Mol. Biol. Evol.">
        <title>Third-Generation Sequencing Reveals the Adaptive Role of the Epigenome in Three Deep-Sea Polychaetes.</title>
        <authorList>
            <person name="Perez M."/>
            <person name="Aroh O."/>
            <person name="Sun Y."/>
            <person name="Lan Y."/>
            <person name="Juniper S.K."/>
            <person name="Young C.R."/>
            <person name="Angers B."/>
            <person name="Qian P.Y."/>
        </authorList>
    </citation>
    <scope>NUCLEOTIDE SEQUENCE</scope>
    <source>
        <strain evidence="3">P08H-3</strain>
    </source>
</reference>
<dbReference type="PANTHER" id="PTHR22091:SF1">
    <property type="entry name" value="COILED-COIL DOMAIN-CONTAINING PROTEIN 77"/>
    <property type="match status" value="1"/>
</dbReference>
<evidence type="ECO:0000313" key="3">
    <source>
        <dbReference type="EMBL" id="KAK2147974.1"/>
    </source>
</evidence>
<protein>
    <recommendedName>
        <fullName evidence="5">Coiled-coil domain-containing protein 77</fullName>
    </recommendedName>
</protein>
<keyword evidence="4" id="KW-1185">Reference proteome</keyword>
<dbReference type="EMBL" id="JAODUP010000524">
    <property type="protein sequence ID" value="KAK2147974.1"/>
    <property type="molecule type" value="Genomic_DNA"/>
</dbReference>
<name>A0AAD9J7W7_9ANNE</name>
<gene>
    <name evidence="3" type="ORF">LSH36_524g01031</name>
</gene>
<feature type="coiled-coil region" evidence="1">
    <location>
        <begin position="86"/>
        <end position="137"/>
    </location>
</feature>
<evidence type="ECO:0000256" key="1">
    <source>
        <dbReference type="SAM" id="Coils"/>
    </source>
</evidence>
<comment type="caution">
    <text evidence="3">The sequence shown here is derived from an EMBL/GenBank/DDBJ whole genome shotgun (WGS) entry which is preliminary data.</text>
</comment>
<dbReference type="GO" id="GO:0005813">
    <property type="term" value="C:centrosome"/>
    <property type="evidence" value="ECO:0007669"/>
    <property type="project" value="TreeGrafter"/>
</dbReference>
<proteinExistence type="predicted"/>
<dbReference type="AlphaFoldDB" id="A0AAD9J7W7"/>
<sequence length="500" mass="59479">MLGAQFKTKMEDMSRDRSFRSQESSKKLEKSWTTVQDVSDSGSVDISEISDLEPVSGEHGNLPSVNERLAYLRPSRELLEYYRKKIAEFDSEHEEMMKKLDQYKMTYEEQHRVQWDIRQREEEIAELQKALSDMQVYLFQEREHVLRLYAENDRLKIRELEDRKKIQTLLQLSGLTESEVSYFMKEPPAKAIIPQKLPAKLQARFQKAMPNTAVKRNLTKDSGLRLTEEEEKQIKDAQTLALQVEALQAQLEEQTKLAKEQVDGLMDDRQVKIEEFDTCRQRDQEKIKIITEKLHKTQDLLYDSTKDFLELRFEHRAHEKKWMAEKDRLLRELDMCKHRMNMTNENVLNVSVSTGAGRTLKWQLKQAQKLADMYRNQVIQLEDKLARIREEGEDRSEKIAKRLELMTQRYQDLERRRNLEVEGFRTDIKHLRQRLKEVERHLYKVTIGLNDDFDEKKPDDIDMQMLRNIRRTAGRSKQVMSELKTLKSKVYGLENDLRHL</sequence>
<dbReference type="Proteomes" id="UP001208570">
    <property type="component" value="Unassembled WGS sequence"/>
</dbReference>
<evidence type="ECO:0000313" key="4">
    <source>
        <dbReference type="Proteomes" id="UP001208570"/>
    </source>
</evidence>
<dbReference type="PANTHER" id="PTHR22091">
    <property type="entry name" value="COILED-COIL DOMAIN-CONTAINING PROTEIN 77"/>
    <property type="match status" value="1"/>
</dbReference>
<feature type="coiled-coil region" evidence="1">
    <location>
        <begin position="234"/>
        <end position="268"/>
    </location>
</feature>
<accession>A0AAD9J7W7</accession>
<evidence type="ECO:0000256" key="2">
    <source>
        <dbReference type="SAM" id="MobiDB-lite"/>
    </source>
</evidence>
<feature type="compositionally biased region" description="Basic and acidic residues" evidence="2">
    <location>
        <begin position="8"/>
        <end position="30"/>
    </location>
</feature>
<organism evidence="3 4">
    <name type="scientific">Paralvinella palmiformis</name>
    <dbReference type="NCBI Taxonomy" id="53620"/>
    <lineage>
        <taxon>Eukaryota</taxon>
        <taxon>Metazoa</taxon>
        <taxon>Spiralia</taxon>
        <taxon>Lophotrochozoa</taxon>
        <taxon>Annelida</taxon>
        <taxon>Polychaeta</taxon>
        <taxon>Sedentaria</taxon>
        <taxon>Canalipalpata</taxon>
        <taxon>Terebellida</taxon>
        <taxon>Terebelliformia</taxon>
        <taxon>Alvinellidae</taxon>
        <taxon>Paralvinella</taxon>
    </lineage>
</organism>
<evidence type="ECO:0008006" key="5">
    <source>
        <dbReference type="Google" id="ProtNLM"/>
    </source>
</evidence>
<keyword evidence="1" id="KW-0175">Coiled coil</keyword>
<feature type="region of interest" description="Disordered" evidence="2">
    <location>
        <begin position="1"/>
        <end position="34"/>
    </location>
</feature>
<feature type="coiled-coil region" evidence="1">
    <location>
        <begin position="364"/>
        <end position="441"/>
    </location>
</feature>